<dbReference type="PROSITE" id="PS00194">
    <property type="entry name" value="THIOREDOXIN_1"/>
    <property type="match status" value="1"/>
</dbReference>
<dbReference type="Pfam" id="PF00578">
    <property type="entry name" value="AhpC-TSA"/>
    <property type="match status" value="1"/>
</dbReference>
<evidence type="ECO:0000313" key="3">
    <source>
        <dbReference type="EMBL" id="THD09389.1"/>
    </source>
</evidence>
<evidence type="ECO:0000313" key="4">
    <source>
        <dbReference type="Proteomes" id="UP000307749"/>
    </source>
</evidence>
<reference evidence="3 4" key="1">
    <citation type="submission" date="2017-02" db="EMBL/GenBank/DDBJ databases">
        <title>Whole genome sequencing of Metallibacterium scheffleri DSM 24874 (T).</title>
        <authorList>
            <person name="Kumar S."/>
            <person name="Patil P."/>
            <person name="Patil P.B."/>
        </authorList>
    </citation>
    <scope>NUCLEOTIDE SEQUENCE [LARGE SCALE GENOMIC DNA]</scope>
    <source>
        <strain evidence="3 4">DSM 24874</strain>
    </source>
</reference>
<accession>A0A4S3KKX4</accession>
<organism evidence="3 4">
    <name type="scientific">Metallibacterium scheffleri</name>
    <dbReference type="NCBI Taxonomy" id="993689"/>
    <lineage>
        <taxon>Bacteria</taxon>
        <taxon>Pseudomonadati</taxon>
        <taxon>Pseudomonadota</taxon>
        <taxon>Gammaproteobacteria</taxon>
        <taxon>Lysobacterales</taxon>
        <taxon>Rhodanobacteraceae</taxon>
        <taxon>Metallibacterium</taxon>
    </lineage>
</organism>
<dbReference type="InterPro" id="IPR000866">
    <property type="entry name" value="AhpC/TSA"/>
</dbReference>
<dbReference type="GO" id="GO:0015036">
    <property type="term" value="F:disulfide oxidoreductase activity"/>
    <property type="evidence" value="ECO:0007669"/>
    <property type="project" value="UniProtKB-ARBA"/>
</dbReference>
<feature type="domain" description="Thioredoxin" evidence="2">
    <location>
        <begin position="43"/>
        <end position="182"/>
    </location>
</feature>
<dbReference type="AlphaFoldDB" id="A0A4S3KKX4"/>
<dbReference type="PANTHER" id="PTHR42852:SF18">
    <property type="entry name" value="CHROMOSOME UNDETERMINED SCAFFOLD_47, WHOLE GENOME SHOTGUN SEQUENCE"/>
    <property type="match status" value="1"/>
</dbReference>
<dbReference type="InterPro" id="IPR017937">
    <property type="entry name" value="Thioredoxin_CS"/>
</dbReference>
<protein>
    <recommendedName>
        <fullName evidence="2">Thioredoxin domain-containing protein</fullName>
    </recommendedName>
</protein>
<dbReference type="CDD" id="cd02966">
    <property type="entry name" value="TlpA_like_family"/>
    <property type="match status" value="1"/>
</dbReference>
<dbReference type="InterPro" id="IPR036249">
    <property type="entry name" value="Thioredoxin-like_sf"/>
</dbReference>
<dbReference type="EMBL" id="MWQO01000039">
    <property type="protein sequence ID" value="THD09389.1"/>
    <property type="molecule type" value="Genomic_DNA"/>
</dbReference>
<dbReference type="RefSeq" id="WP_081126048.1">
    <property type="nucleotide sequence ID" value="NZ_DAHXOC010000002.1"/>
</dbReference>
<gene>
    <name evidence="3" type="ORF">B1806_10955</name>
</gene>
<dbReference type="SUPFAM" id="SSF52833">
    <property type="entry name" value="Thioredoxin-like"/>
    <property type="match status" value="1"/>
</dbReference>
<comment type="caution">
    <text evidence="3">The sequence shown here is derived from an EMBL/GenBank/DDBJ whole genome shotgun (WGS) entry which is preliminary data.</text>
</comment>
<dbReference type="Proteomes" id="UP000307749">
    <property type="component" value="Unassembled WGS sequence"/>
</dbReference>
<dbReference type="Gene3D" id="3.40.30.10">
    <property type="entry name" value="Glutaredoxin"/>
    <property type="match status" value="1"/>
</dbReference>
<evidence type="ECO:0000259" key="2">
    <source>
        <dbReference type="PROSITE" id="PS51352"/>
    </source>
</evidence>
<dbReference type="STRING" id="993689.GCA_002077135_00641"/>
<dbReference type="InterPro" id="IPR013766">
    <property type="entry name" value="Thioredoxin_domain"/>
</dbReference>
<name>A0A4S3KKX4_9GAMM</name>
<dbReference type="OrthoDB" id="9796554at2"/>
<keyword evidence="1" id="KW-0676">Redox-active center</keyword>
<dbReference type="PROSITE" id="PS51352">
    <property type="entry name" value="THIOREDOXIN_2"/>
    <property type="match status" value="1"/>
</dbReference>
<proteinExistence type="predicted"/>
<dbReference type="GO" id="GO:0016209">
    <property type="term" value="F:antioxidant activity"/>
    <property type="evidence" value="ECO:0007669"/>
    <property type="project" value="InterPro"/>
</dbReference>
<dbReference type="InterPro" id="IPR050553">
    <property type="entry name" value="Thioredoxin_ResA/DsbE_sf"/>
</dbReference>
<dbReference type="PANTHER" id="PTHR42852">
    <property type="entry name" value="THIOL:DISULFIDE INTERCHANGE PROTEIN DSBE"/>
    <property type="match status" value="1"/>
</dbReference>
<evidence type="ECO:0000256" key="1">
    <source>
        <dbReference type="ARBA" id="ARBA00023284"/>
    </source>
</evidence>
<sequence length="182" mass="19826">MRKLPVVILLLALAAAVGGWALQRALQPPPPSMLAPAPQAPAFTAGAPRPDPLLTDLAGKPVRLDQWRGRWLLLNFWAPWCPPCREELPVLRALQQRAGPRGLQVIGIAEDAPDAVRAFLKTTPLDYPVLLPRADHPGLAFGNTRQGLPYSVLIAPDGRMLKRHYGAFTAPELQAWLPPAVQ</sequence>
<keyword evidence="4" id="KW-1185">Reference proteome</keyword>